<dbReference type="EMBL" id="VUMD01000002">
    <property type="protein sequence ID" value="MSS35716.1"/>
    <property type="molecule type" value="Genomic_DNA"/>
</dbReference>
<sequence>MKYDCEIINIVEDEVTVRIGDACITGFVNCGIMKKIGQEAIVEVLLYDDLEIAQCDEKKLSIERKNQTFEYSLFGILDIDRGILKSVINFEIDKEELYDYGYLDGKQVKIDVLRIDLDFE</sequence>
<name>A0A7X2NIW4_9CLOT</name>
<reference evidence="1 2" key="1">
    <citation type="submission" date="2019-08" db="EMBL/GenBank/DDBJ databases">
        <title>In-depth cultivation of the pig gut microbiome towards novel bacterial diversity and tailored functional studies.</title>
        <authorList>
            <person name="Wylensek D."/>
            <person name="Hitch T.C.A."/>
            <person name="Clavel T."/>
        </authorList>
    </citation>
    <scope>NUCLEOTIDE SEQUENCE [LARGE SCALE GENOMIC DNA]</scope>
    <source>
        <strain evidence="1 2">WCA-389-WT-23D1</strain>
    </source>
</reference>
<organism evidence="1 2">
    <name type="scientific">Clostridium porci</name>
    <dbReference type="NCBI Taxonomy" id="2605778"/>
    <lineage>
        <taxon>Bacteria</taxon>
        <taxon>Bacillati</taxon>
        <taxon>Bacillota</taxon>
        <taxon>Clostridia</taxon>
        <taxon>Eubacteriales</taxon>
        <taxon>Clostridiaceae</taxon>
        <taxon>Clostridium</taxon>
    </lineage>
</organism>
<gene>
    <name evidence="1" type="ORF">FYJ39_03750</name>
</gene>
<keyword evidence="2" id="KW-1185">Reference proteome</keyword>
<proteinExistence type="predicted"/>
<evidence type="ECO:0000313" key="2">
    <source>
        <dbReference type="Proteomes" id="UP000429958"/>
    </source>
</evidence>
<dbReference type="AlphaFoldDB" id="A0A7X2NIW4"/>
<comment type="caution">
    <text evidence="1">The sequence shown here is derived from an EMBL/GenBank/DDBJ whole genome shotgun (WGS) entry which is preliminary data.</text>
</comment>
<dbReference type="Proteomes" id="UP000429958">
    <property type="component" value="Unassembled WGS sequence"/>
</dbReference>
<evidence type="ECO:0000313" key="1">
    <source>
        <dbReference type="EMBL" id="MSS35716.1"/>
    </source>
</evidence>
<protein>
    <submittedName>
        <fullName evidence="1">Uncharacterized protein</fullName>
    </submittedName>
</protein>
<accession>A0A7X2NIW4</accession>
<dbReference type="RefSeq" id="WP_154471107.1">
    <property type="nucleotide sequence ID" value="NZ_VUMD01000002.1"/>
</dbReference>